<dbReference type="GO" id="GO:0008237">
    <property type="term" value="F:metallopeptidase activity"/>
    <property type="evidence" value="ECO:0007669"/>
    <property type="project" value="UniProtKB-KW"/>
</dbReference>
<evidence type="ECO:0000256" key="6">
    <source>
        <dbReference type="SAM" id="Phobius"/>
    </source>
</evidence>
<feature type="region of interest" description="Disordered" evidence="5">
    <location>
        <begin position="1"/>
        <end position="21"/>
    </location>
</feature>
<keyword evidence="7" id="KW-0645">Protease</keyword>
<dbReference type="InterPro" id="IPR007343">
    <property type="entry name" value="Uncharacterised_pept_Zn_put"/>
</dbReference>
<dbReference type="STRING" id="1178516.AWR27_13705"/>
<dbReference type="Pfam" id="PF04228">
    <property type="entry name" value="Zn_peptidase"/>
    <property type="match status" value="1"/>
</dbReference>
<dbReference type="Proteomes" id="UP000187941">
    <property type="component" value="Chromosome"/>
</dbReference>
<evidence type="ECO:0000256" key="3">
    <source>
        <dbReference type="ARBA" id="ARBA00022989"/>
    </source>
</evidence>
<dbReference type="OrthoDB" id="9774900at2"/>
<keyword evidence="2 6" id="KW-0812">Transmembrane</keyword>
<evidence type="ECO:0000313" key="8">
    <source>
        <dbReference type="Proteomes" id="UP000187941"/>
    </source>
</evidence>
<dbReference type="AlphaFoldDB" id="A0A1P9WY32"/>
<gene>
    <name evidence="7" type="ORF">AWR27_13705</name>
</gene>
<organism evidence="7 8">
    <name type="scientific">Spirosoma montaniterrae</name>
    <dbReference type="NCBI Taxonomy" id="1178516"/>
    <lineage>
        <taxon>Bacteria</taxon>
        <taxon>Pseudomonadati</taxon>
        <taxon>Bacteroidota</taxon>
        <taxon>Cytophagia</taxon>
        <taxon>Cytophagales</taxon>
        <taxon>Cytophagaceae</taxon>
        <taxon>Spirosoma</taxon>
    </lineage>
</organism>
<name>A0A1P9WY32_9BACT</name>
<dbReference type="GO" id="GO:0006508">
    <property type="term" value="P:proteolysis"/>
    <property type="evidence" value="ECO:0007669"/>
    <property type="project" value="UniProtKB-KW"/>
</dbReference>
<evidence type="ECO:0000256" key="1">
    <source>
        <dbReference type="ARBA" id="ARBA00004167"/>
    </source>
</evidence>
<comment type="subcellular location">
    <subcellularLocation>
        <location evidence="1">Membrane</location>
        <topology evidence="1">Single-pass membrane protein</topology>
    </subcellularLocation>
</comment>
<protein>
    <submittedName>
        <fullName evidence="7">Metalloprotease</fullName>
    </submittedName>
</protein>
<sequence>MRWLGGRESGNVEDRRGSGGGGGLLVGGGIGTIVIAIIVTLLGGDPSDLLNSSQQQTQSPTMPGARTGPQPDDAAASFTRKVLASTEDAWTQILAKEGMQYRPPTLVFFRGQTRSGCGAASAASGPFYCPGDKKLYIDLSFYDDLARRFQAPGDFAMAYVIAHEVGHYLQDELGIMDKVHSAQQQMNERQANRMSVRLELQADYLAGVWAHHAQGKTFTFEPGDVEEALTAANAIGDDRIQKETQGYVVPDGFTHGTSAQRMYWFSKGLKTGDLNQGDTFNSREDANLQ</sequence>
<keyword evidence="7" id="KW-0482">Metalloprotease</keyword>
<proteinExistence type="predicted"/>
<evidence type="ECO:0000256" key="2">
    <source>
        <dbReference type="ARBA" id="ARBA00022692"/>
    </source>
</evidence>
<evidence type="ECO:0000256" key="4">
    <source>
        <dbReference type="ARBA" id="ARBA00023136"/>
    </source>
</evidence>
<dbReference type="PANTHER" id="PTHR30168">
    <property type="entry name" value="PUTATIVE MEMBRANE PROTEIN YPFJ"/>
    <property type="match status" value="1"/>
</dbReference>
<reference evidence="7 8" key="1">
    <citation type="submission" date="2016-01" db="EMBL/GenBank/DDBJ databases">
        <authorList>
            <person name="Oliw E.H."/>
        </authorList>
    </citation>
    <scope>NUCLEOTIDE SEQUENCE [LARGE SCALE GENOMIC DNA]</scope>
    <source>
        <strain evidence="7 8">DY10</strain>
    </source>
</reference>
<keyword evidence="8" id="KW-1185">Reference proteome</keyword>
<evidence type="ECO:0000313" key="7">
    <source>
        <dbReference type="EMBL" id="AQG80279.1"/>
    </source>
</evidence>
<feature type="transmembrane region" description="Helical" evidence="6">
    <location>
        <begin position="21"/>
        <end position="44"/>
    </location>
</feature>
<dbReference type="PANTHER" id="PTHR30168:SF0">
    <property type="entry name" value="INNER MEMBRANE PROTEIN"/>
    <property type="match status" value="1"/>
</dbReference>
<dbReference type="GO" id="GO:0016020">
    <property type="term" value="C:membrane"/>
    <property type="evidence" value="ECO:0007669"/>
    <property type="project" value="UniProtKB-SubCell"/>
</dbReference>
<accession>A0A1P9WY32</accession>
<keyword evidence="4 6" id="KW-0472">Membrane</keyword>
<dbReference type="KEGG" id="smon:AWR27_13705"/>
<keyword evidence="7" id="KW-0378">Hydrolase</keyword>
<dbReference type="RefSeq" id="WP_077131705.1">
    <property type="nucleotide sequence ID" value="NZ_CP014263.1"/>
</dbReference>
<feature type="region of interest" description="Disordered" evidence="5">
    <location>
        <begin position="49"/>
        <end position="73"/>
    </location>
</feature>
<dbReference type="EMBL" id="CP014263">
    <property type="protein sequence ID" value="AQG80279.1"/>
    <property type="molecule type" value="Genomic_DNA"/>
</dbReference>
<keyword evidence="3 6" id="KW-1133">Transmembrane helix</keyword>
<evidence type="ECO:0000256" key="5">
    <source>
        <dbReference type="SAM" id="MobiDB-lite"/>
    </source>
</evidence>